<proteinExistence type="predicted"/>
<keyword evidence="3" id="KW-0804">Transcription</keyword>
<organism evidence="5 6">
    <name type="scientific">Egibacter rhizosphaerae</name>
    <dbReference type="NCBI Taxonomy" id="1670831"/>
    <lineage>
        <taxon>Bacteria</taxon>
        <taxon>Bacillati</taxon>
        <taxon>Actinomycetota</taxon>
        <taxon>Nitriliruptoria</taxon>
        <taxon>Egibacterales</taxon>
        <taxon>Egibacteraceae</taxon>
        <taxon>Egibacter</taxon>
    </lineage>
</organism>
<dbReference type="Gene3D" id="3.40.50.2300">
    <property type="match status" value="2"/>
</dbReference>
<dbReference type="InterPro" id="IPR010982">
    <property type="entry name" value="Lambda_DNA-bd_dom_sf"/>
</dbReference>
<keyword evidence="1" id="KW-0805">Transcription regulation</keyword>
<evidence type="ECO:0000313" key="6">
    <source>
        <dbReference type="Proteomes" id="UP000291469"/>
    </source>
</evidence>
<dbReference type="SMART" id="SM00354">
    <property type="entry name" value="HTH_LACI"/>
    <property type="match status" value="1"/>
</dbReference>
<dbReference type="SUPFAM" id="SSF53822">
    <property type="entry name" value="Periplasmic binding protein-like I"/>
    <property type="match status" value="1"/>
</dbReference>
<dbReference type="PROSITE" id="PS50932">
    <property type="entry name" value="HTH_LACI_2"/>
    <property type="match status" value="1"/>
</dbReference>
<evidence type="ECO:0000313" key="5">
    <source>
        <dbReference type="EMBL" id="QBI18113.1"/>
    </source>
</evidence>
<dbReference type="Pfam" id="PF00356">
    <property type="entry name" value="LacI"/>
    <property type="match status" value="1"/>
</dbReference>
<dbReference type="CDD" id="cd01392">
    <property type="entry name" value="HTH_LacI"/>
    <property type="match status" value="1"/>
</dbReference>
<dbReference type="GO" id="GO:0003700">
    <property type="term" value="F:DNA-binding transcription factor activity"/>
    <property type="evidence" value="ECO:0007669"/>
    <property type="project" value="TreeGrafter"/>
</dbReference>
<dbReference type="InterPro" id="IPR046335">
    <property type="entry name" value="LacI/GalR-like_sensor"/>
</dbReference>
<keyword evidence="2" id="KW-0238">DNA-binding</keyword>
<evidence type="ECO:0000256" key="2">
    <source>
        <dbReference type="ARBA" id="ARBA00023125"/>
    </source>
</evidence>
<evidence type="ECO:0000256" key="1">
    <source>
        <dbReference type="ARBA" id="ARBA00023015"/>
    </source>
</evidence>
<dbReference type="KEGG" id="erz:ER308_00020"/>
<dbReference type="GO" id="GO:0000976">
    <property type="term" value="F:transcription cis-regulatory region binding"/>
    <property type="evidence" value="ECO:0007669"/>
    <property type="project" value="TreeGrafter"/>
</dbReference>
<name>A0A411YA67_9ACTN</name>
<protein>
    <submittedName>
        <fullName evidence="5">LacI family transcriptional regulator</fullName>
    </submittedName>
</protein>
<dbReference type="PRINTS" id="PR00036">
    <property type="entry name" value="HTHLACI"/>
</dbReference>
<sequence>MHGGNQATLEQVAALAGVSRATVSRVINGNPRVSEGTRTAVERAVSQLSYRPNRAARSLVTRRTYSVALVVTEPNTKFFNDPFFARLVHGATQTLASTDYQLVLFTPPAPGSRERLDDYLTAGHVDGALLTSLHGDDPLPWRLHDAGIPTVIGGRAPRGLPISSVDADNRGGARTAVRHLVELGRRRIATVTGPRDMPAGLDRLEGYRDALAEAELAASTDLIVEGDFTREGGAEATARLLDRRTDVDALFAASDLAALGALRSLHAAGIRVPDDVALVGFDDSELAPSAEPPLTTVHQPIEELGRQATALLLGALDDPDYEPEHIVLDTELVRRDSA</sequence>
<dbReference type="InterPro" id="IPR028082">
    <property type="entry name" value="Peripla_BP_I"/>
</dbReference>
<evidence type="ECO:0000259" key="4">
    <source>
        <dbReference type="PROSITE" id="PS50932"/>
    </source>
</evidence>
<dbReference type="Gene3D" id="1.10.260.40">
    <property type="entry name" value="lambda repressor-like DNA-binding domains"/>
    <property type="match status" value="1"/>
</dbReference>
<dbReference type="AlphaFoldDB" id="A0A411YA67"/>
<dbReference type="PANTHER" id="PTHR30146:SF109">
    <property type="entry name" value="HTH-TYPE TRANSCRIPTIONAL REGULATOR GALS"/>
    <property type="match status" value="1"/>
</dbReference>
<dbReference type="Pfam" id="PF13377">
    <property type="entry name" value="Peripla_BP_3"/>
    <property type="match status" value="1"/>
</dbReference>
<dbReference type="InterPro" id="IPR000843">
    <property type="entry name" value="HTH_LacI"/>
</dbReference>
<dbReference type="SUPFAM" id="SSF47413">
    <property type="entry name" value="lambda repressor-like DNA-binding domains"/>
    <property type="match status" value="1"/>
</dbReference>
<dbReference type="PANTHER" id="PTHR30146">
    <property type="entry name" value="LACI-RELATED TRANSCRIPTIONAL REPRESSOR"/>
    <property type="match status" value="1"/>
</dbReference>
<dbReference type="OrthoDB" id="4268837at2"/>
<dbReference type="Proteomes" id="UP000291469">
    <property type="component" value="Chromosome"/>
</dbReference>
<dbReference type="CDD" id="cd06267">
    <property type="entry name" value="PBP1_LacI_sugar_binding-like"/>
    <property type="match status" value="1"/>
</dbReference>
<dbReference type="EMBL" id="CP036402">
    <property type="protein sequence ID" value="QBI18113.1"/>
    <property type="molecule type" value="Genomic_DNA"/>
</dbReference>
<accession>A0A411YA67</accession>
<feature type="domain" description="HTH lacI-type" evidence="4">
    <location>
        <begin position="7"/>
        <end position="61"/>
    </location>
</feature>
<gene>
    <name evidence="5" type="ORF">ER308_00020</name>
</gene>
<dbReference type="RefSeq" id="WP_131153111.1">
    <property type="nucleotide sequence ID" value="NZ_CP036402.1"/>
</dbReference>
<keyword evidence="6" id="KW-1185">Reference proteome</keyword>
<reference evidence="5 6" key="1">
    <citation type="submission" date="2019-01" db="EMBL/GenBank/DDBJ databases">
        <title>Egibacter rhizosphaerae EGI 80759T.</title>
        <authorList>
            <person name="Chen D.-D."/>
            <person name="Tian Y."/>
            <person name="Jiao J.-Y."/>
            <person name="Zhang X.-T."/>
            <person name="Zhang Y.-G."/>
            <person name="Zhang Y."/>
            <person name="Xiao M."/>
            <person name="Shu W.-S."/>
            <person name="Li W.-J."/>
        </authorList>
    </citation>
    <scope>NUCLEOTIDE SEQUENCE [LARGE SCALE GENOMIC DNA]</scope>
    <source>
        <strain evidence="5 6">EGI 80759</strain>
    </source>
</reference>
<evidence type="ECO:0000256" key="3">
    <source>
        <dbReference type="ARBA" id="ARBA00023163"/>
    </source>
</evidence>